<organism evidence="6 7">
    <name type="scientific">Nocardia alba</name>
    <dbReference type="NCBI Taxonomy" id="225051"/>
    <lineage>
        <taxon>Bacteria</taxon>
        <taxon>Bacillati</taxon>
        <taxon>Actinomycetota</taxon>
        <taxon>Actinomycetes</taxon>
        <taxon>Mycobacteriales</taxon>
        <taxon>Nocardiaceae</taxon>
        <taxon>Nocardia</taxon>
    </lineage>
</organism>
<dbReference type="PROSITE" id="PS50977">
    <property type="entry name" value="HTH_TETR_2"/>
    <property type="match status" value="1"/>
</dbReference>
<dbReference type="PANTHER" id="PTHR30055:SF234">
    <property type="entry name" value="HTH-TYPE TRANSCRIPTIONAL REGULATOR BETI"/>
    <property type="match status" value="1"/>
</dbReference>
<protein>
    <submittedName>
        <fullName evidence="6">TetR family transcriptional regulator</fullName>
    </submittedName>
</protein>
<evidence type="ECO:0000256" key="4">
    <source>
        <dbReference type="PROSITE-ProRule" id="PRU00335"/>
    </source>
</evidence>
<keyword evidence="2 4" id="KW-0238">DNA-binding</keyword>
<sequence length="213" mass="23318">MVPVNDHPAPLPESWAELNTLDAKSRRIVDAARESFVQVGFEETTMVNIADGAEVGVATVYRRFGTKSAIVRYALMAEAERVGDIIYEAMQKSAGPVGALAEMFSAFVSEASAPRLLTRNLRTSGAADQMADFVTGDEFIEHGRVGVARFIAYWQQRGELGQFDPDVVAELFVRLTMSFIANPGGVLPLHDADAARDFARQYLAPLLFPHAIR</sequence>
<dbReference type="PROSITE" id="PS01081">
    <property type="entry name" value="HTH_TETR_1"/>
    <property type="match status" value="1"/>
</dbReference>
<reference evidence="6 7" key="1">
    <citation type="submission" date="2019-03" db="EMBL/GenBank/DDBJ databases">
        <title>Genomic Encyclopedia of Type Strains, Phase IV (KMG-IV): sequencing the most valuable type-strain genomes for metagenomic binning, comparative biology and taxonomic classification.</title>
        <authorList>
            <person name="Goeker M."/>
        </authorList>
    </citation>
    <scope>NUCLEOTIDE SEQUENCE [LARGE SCALE GENOMIC DNA]</scope>
    <source>
        <strain evidence="6 7">DSM 44684</strain>
    </source>
</reference>
<dbReference type="PANTHER" id="PTHR30055">
    <property type="entry name" value="HTH-TYPE TRANSCRIPTIONAL REGULATOR RUTR"/>
    <property type="match status" value="1"/>
</dbReference>
<gene>
    <name evidence="6" type="ORF">DFR71_3415</name>
</gene>
<proteinExistence type="predicted"/>
<dbReference type="AlphaFoldDB" id="A0A4R1FRI6"/>
<accession>A0A4R1FRI6</accession>
<dbReference type="Proteomes" id="UP000294856">
    <property type="component" value="Unassembled WGS sequence"/>
</dbReference>
<dbReference type="EMBL" id="SMFR01000002">
    <property type="protein sequence ID" value="TCJ97373.1"/>
    <property type="molecule type" value="Genomic_DNA"/>
</dbReference>
<evidence type="ECO:0000313" key="6">
    <source>
        <dbReference type="EMBL" id="TCJ97373.1"/>
    </source>
</evidence>
<dbReference type="Pfam" id="PF00440">
    <property type="entry name" value="TetR_N"/>
    <property type="match status" value="1"/>
</dbReference>
<dbReference type="GO" id="GO:0003700">
    <property type="term" value="F:DNA-binding transcription factor activity"/>
    <property type="evidence" value="ECO:0007669"/>
    <property type="project" value="TreeGrafter"/>
</dbReference>
<dbReference type="GO" id="GO:0000976">
    <property type="term" value="F:transcription cis-regulatory region binding"/>
    <property type="evidence" value="ECO:0007669"/>
    <property type="project" value="TreeGrafter"/>
</dbReference>
<dbReference type="Gene3D" id="1.10.357.10">
    <property type="entry name" value="Tetracycline Repressor, domain 2"/>
    <property type="match status" value="1"/>
</dbReference>
<evidence type="ECO:0000256" key="3">
    <source>
        <dbReference type="ARBA" id="ARBA00023163"/>
    </source>
</evidence>
<keyword evidence="1" id="KW-0805">Transcription regulation</keyword>
<dbReference type="SUPFAM" id="SSF46689">
    <property type="entry name" value="Homeodomain-like"/>
    <property type="match status" value="1"/>
</dbReference>
<evidence type="ECO:0000256" key="2">
    <source>
        <dbReference type="ARBA" id="ARBA00023125"/>
    </source>
</evidence>
<evidence type="ECO:0000259" key="5">
    <source>
        <dbReference type="PROSITE" id="PS50977"/>
    </source>
</evidence>
<dbReference type="STRING" id="1210063.GCA_001612665_01076"/>
<dbReference type="InterPro" id="IPR001647">
    <property type="entry name" value="HTH_TetR"/>
</dbReference>
<dbReference type="InterPro" id="IPR023772">
    <property type="entry name" value="DNA-bd_HTH_TetR-type_CS"/>
</dbReference>
<feature type="DNA-binding region" description="H-T-H motif" evidence="4">
    <location>
        <begin position="45"/>
        <end position="64"/>
    </location>
</feature>
<evidence type="ECO:0000313" key="7">
    <source>
        <dbReference type="Proteomes" id="UP000294856"/>
    </source>
</evidence>
<comment type="caution">
    <text evidence="6">The sequence shown here is derived from an EMBL/GenBank/DDBJ whole genome shotgun (WGS) entry which is preliminary data.</text>
</comment>
<keyword evidence="3" id="KW-0804">Transcription</keyword>
<feature type="domain" description="HTH tetR-type" evidence="5">
    <location>
        <begin position="22"/>
        <end position="82"/>
    </location>
</feature>
<keyword evidence="7" id="KW-1185">Reference proteome</keyword>
<evidence type="ECO:0000256" key="1">
    <source>
        <dbReference type="ARBA" id="ARBA00023015"/>
    </source>
</evidence>
<dbReference type="PRINTS" id="PR00455">
    <property type="entry name" value="HTHTETR"/>
</dbReference>
<dbReference type="InterPro" id="IPR050109">
    <property type="entry name" value="HTH-type_TetR-like_transc_reg"/>
</dbReference>
<dbReference type="InterPro" id="IPR009057">
    <property type="entry name" value="Homeodomain-like_sf"/>
</dbReference>
<name>A0A4R1FRI6_9NOCA</name>